<dbReference type="GO" id="GO:0006935">
    <property type="term" value="P:chemotaxis"/>
    <property type="evidence" value="ECO:0007669"/>
    <property type="project" value="InterPro"/>
</dbReference>
<protein>
    <recommendedName>
        <fullName evidence="2">protein-glutamate methylesterase</fullName>
        <ecNumber evidence="2">3.1.1.61</ecNumber>
    </recommendedName>
</protein>
<accession>A0A402AQF9</accession>
<dbReference type="InterPro" id="IPR000673">
    <property type="entry name" value="Sig_transdc_resp-reg_Me-estase"/>
</dbReference>
<sequence>MRSLAQSQTSQAIGVILSGAGTDGTHGLQAIKEQGGITLAQLSTTATFSSMPQSAINAGCVDFIGSPQQIAEELTRMSHHPYLRQVQVVDADEDKAIPQVRGRPAQKMSAGFSRFCVYCAAGRR</sequence>
<evidence type="ECO:0000256" key="1">
    <source>
        <dbReference type="ARBA" id="ARBA00022801"/>
    </source>
</evidence>
<reference evidence="7" key="1">
    <citation type="submission" date="2018-12" db="EMBL/GenBank/DDBJ databases">
        <title>Tengunoibacter tsumagoiensis gen. nov., sp. nov., Dictyobacter kobayashii sp. nov., D. alpinus sp. nov., and D. joshuensis sp. nov. and description of Dictyobacteraceae fam. nov. within the order Ktedonobacterales isolated from Tengu-no-mugimeshi.</title>
        <authorList>
            <person name="Wang C.M."/>
            <person name="Zheng Y."/>
            <person name="Sakai Y."/>
            <person name="Toyoda A."/>
            <person name="Minakuchi Y."/>
            <person name="Abe K."/>
            <person name="Yokota A."/>
            <person name="Yabe S."/>
        </authorList>
    </citation>
    <scope>NUCLEOTIDE SEQUENCE [LARGE SCALE GENOMIC DNA]</scope>
    <source>
        <strain evidence="7">Uno11</strain>
    </source>
</reference>
<dbReference type="AlphaFoldDB" id="A0A402AQF9"/>
<evidence type="ECO:0000313" key="7">
    <source>
        <dbReference type="Proteomes" id="UP000287188"/>
    </source>
</evidence>
<dbReference type="PANTHER" id="PTHR42872">
    <property type="entry name" value="PROTEIN-GLUTAMATE METHYLESTERASE/PROTEIN-GLUTAMINE GLUTAMINASE"/>
    <property type="match status" value="1"/>
</dbReference>
<dbReference type="Pfam" id="PF01339">
    <property type="entry name" value="CheB_methylest"/>
    <property type="match status" value="1"/>
</dbReference>
<evidence type="ECO:0000259" key="5">
    <source>
        <dbReference type="PROSITE" id="PS50122"/>
    </source>
</evidence>
<dbReference type="EMBL" id="BIFS01000001">
    <property type="protein sequence ID" value="GCE21332.1"/>
    <property type="molecule type" value="Genomic_DNA"/>
</dbReference>
<dbReference type="Gene3D" id="3.40.50.180">
    <property type="entry name" value="Methylesterase CheB, C-terminal domain"/>
    <property type="match status" value="1"/>
</dbReference>
<comment type="catalytic activity">
    <reaction evidence="3">
        <text>[protein]-L-glutamate 5-O-methyl ester + H2O = L-glutamyl-[protein] + methanol + H(+)</text>
        <dbReference type="Rhea" id="RHEA:23236"/>
        <dbReference type="Rhea" id="RHEA-COMP:10208"/>
        <dbReference type="Rhea" id="RHEA-COMP:10311"/>
        <dbReference type="ChEBI" id="CHEBI:15377"/>
        <dbReference type="ChEBI" id="CHEBI:15378"/>
        <dbReference type="ChEBI" id="CHEBI:17790"/>
        <dbReference type="ChEBI" id="CHEBI:29973"/>
        <dbReference type="ChEBI" id="CHEBI:82795"/>
        <dbReference type="EC" id="3.1.1.61"/>
    </reaction>
</comment>
<dbReference type="PANTHER" id="PTHR42872:SF6">
    <property type="entry name" value="PROTEIN-GLUTAMATE METHYLESTERASE_PROTEIN-GLUTAMINE GLUTAMINASE"/>
    <property type="match status" value="1"/>
</dbReference>
<evidence type="ECO:0000313" key="6">
    <source>
        <dbReference type="EMBL" id="GCE21332.1"/>
    </source>
</evidence>
<gene>
    <name evidence="6" type="ORF">KDK_51320</name>
</gene>
<comment type="caution">
    <text evidence="6">The sequence shown here is derived from an EMBL/GenBank/DDBJ whole genome shotgun (WGS) entry which is preliminary data.</text>
</comment>
<comment type="caution">
    <text evidence="4">Lacks conserved residue(s) required for the propagation of feature annotation.</text>
</comment>
<evidence type="ECO:0000256" key="2">
    <source>
        <dbReference type="ARBA" id="ARBA00039140"/>
    </source>
</evidence>
<name>A0A402AQF9_9CHLR</name>
<dbReference type="SUPFAM" id="SSF52738">
    <property type="entry name" value="Methylesterase CheB, C-terminal domain"/>
    <property type="match status" value="1"/>
</dbReference>
<evidence type="ECO:0000256" key="4">
    <source>
        <dbReference type="PROSITE-ProRule" id="PRU00050"/>
    </source>
</evidence>
<dbReference type="PROSITE" id="PS50122">
    <property type="entry name" value="CHEB"/>
    <property type="match status" value="1"/>
</dbReference>
<organism evidence="6 7">
    <name type="scientific">Dictyobacter kobayashii</name>
    <dbReference type="NCBI Taxonomy" id="2014872"/>
    <lineage>
        <taxon>Bacteria</taxon>
        <taxon>Bacillati</taxon>
        <taxon>Chloroflexota</taxon>
        <taxon>Ktedonobacteria</taxon>
        <taxon>Ktedonobacterales</taxon>
        <taxon>Dictyobacteraceae</taxon>
        <taxon>Dictyobacter</taxon>
    </lineage>
</organism>
<dbReference type="GO" id="GO:0005737">
    <property type="term" value="C:cytoplasm"/>
    <property type="evidence" value="ECO:0007669"/>
    <property type="project" value="InterPro"/>
</dbReference>
<dbReference type="GO" id="GO:0000156">
    <property type="term" value="F:phosphorelay response regulator activity"/>
    <property type="evidence" value="ECO:0007669"/>
    <property type="project" value="InterPro"/>
</dbReference>
<keyword evidence="7" id="KW-1185">Reference proteome</keyword>
<evidence type="ECO:0000256" key="3">
    <source>
        <dbReference type="ARBA" id="ARBA00048267"/>
    </source>
</evidence>
<dbReference type="EC" id="3.1.1.61" evidence="2"/>
<feature type="domain" description="CheB-type methylesterase" evidence="5">
    <location>
        <begin position="1"/>
        <end position="75"/>
    </location>
</feature>
<dbReference type="RefSeq" id="WP_161977645.1">
    <property type="nucleotide sequence ID" value="NZ_BIFS01000001.1"/>
</dbReference>
<keyword evidence="1" id="KW-0378">Hydrolase</keyword>
<dbReference type="Proteomes" id="UP000287188">
    <property type="component" value="Unassembled WGS sequence"/>
</dbReference>
<dbReference type="GO" id="GO:0008984">
    <property type="term" value="F:protein-glutamate methylesterase activity"/>
    <property type="evidence" value="ECO:0007669"/>
    <property type="project" value="UniProtKB-EC"/>
</dbReference>
<proteinExistence type="predicted"/>
<dbReference type="InterPro" id="IPR035909">
    <property type="entry name" value="CheB_C"/>
</dbReference>